<sequence length="33" mass="3677">MAWGILLLCTVLGALAAYRPSKRKKDFQRPSDA</sequence>
<reference evidence="1 2" key="1">
    <citation type="submission" date="2019-02" db="EMBL/GenBank/DDBJ databases">
        <title>Deep-cultivation of Planctomycetes and their phenomic and genomic characterization uncovers novel biology.</title>
        <authorList>
            <person name="Wiegand S."/>
            <person name="Jogler M."/>
            <person name="Boedeker C."/>
            <person name="Pinto D."/>
            <person name="Vollmers J."/>
            <person name="Rivas-Marin E."/>
            <person name="Kohn T."/>
            <person name="Peeters S.H."/>
            <person name="Heuer A."/>
            <person name="Rast P."/>
            <person name="Oberbeckmann S."/>
            <person name="Bunk B."/>
            <person name="Jeske O."/>
            <person name="Meyerdierks A."/>
            <person name="Storesund J.E."/>
            <person name="Kallscheuer N."/>
            <person name="Luecker S."/>
            <person name="Lage O.M."/>
            <person name="Pohl T."/>
            <person name="Merkel B.J."/>
            <person name="Hornburger P."/>
            <person name="Mueller R.-W."/>
            <person name="Bruemmer F."/>
            <person name="Labrenz M."/>
            <person name="Spormann A.M."/>
            <person name="Op den Camp H."/>
            <person name="Overmann J."/>
            <person name="Amann R."/>
            <person name="Jetten M.S.M."/>
            <person name="Mascher T."/>
            <person name="Medema M.H."/>
            <person name="Devos D.P."/>
            <person name="Kaster A.-K."/>
            <person name="Ovreas L."/>
            <person name="Rohde M."/>
            <person name="Galperin M.Y."/>
            <person name="Jogler C."/>
        </authorList>
    </citation>
    <scope>NUCLEOTIDE SEQUENCE [LARGE SCALE GENOMIC DNA]</scope>
    <source>
        <strain evidence="1 2">HG15A2</strain>
    </source>
</reference>
<dbReference type="KEGG" id="amob:HG15A2_46350"/>
<dbReference type="EMBL" id="CP036263">
    <property type="protein sequence ID" value="QDT01293.1"/>
    <property type="molecule type" value="Genomic_DNA"/>
</dbReference>
<dbReference type="Proteomes" id="UP000319852">
    <property type="component" value="Chromosome"/>
</dbReference>
<gene>
    <name evidence="1" type="ORF">HG15A2_46350</name>
</gene>
<accession>A0A517N2E1</accession>
<keyword evidence="2" id="KW-1185">Reference proteome</keyword>
<evidence type="ECO:0000313" key="2">
    <source>
        <dbReference type="Proteomes" id="UP000319852"/>
    </source>
</evidence>
<dbReference type="AlphaFoldDB" id="A0A517N2E1"/>
<proteinExistence type="predicted"/>
<organism evidence="1 2">
    <name type="scientific">Adhaeretor mobilis</name>
    <dbReference type="NCBI Taxonomy" id="1930276"/>
    <lineage>
        <taxon>Bacteria</taxon>
        <taxon>Pseudomonadati</taxon>
        <taxon>Planctomycetota</taxon>
        <taxon>Planctomycetia</taxon>
        <taxon>Pirellulales</taxon>
        <taxon>Lacipirellulaceae</taxon>
        <taxon>Adhaeretor</taxon>
    </lineage>
</organism>
<evidence type="ECO:0000313" key="1">
    <source>
        <dbReference type="EMBL" id="QDT01293.1"/>
    </source>
</evidence>
<protein>
    <submittedName>
        <fullName evidence="1">Uncharacterized protein</fullName>
    </submittedName>
</protein>
<name>A0A517N2E1_9BACT</name>